<organism evidence="5 6">
    <name type="scientific">Cellulomonas triticagri</name>
    <dbReference type="NCBI Taxonomy" id="2483352"/>
    <lineage>
        <taxon>Bacteria</taxon>
        <taxon>Bacillati</taxon>
        <taxon>Actinomycetota</taxon>
        <taxon>Actinomycetes</taxon>
        <taxon>Micrococcales</taxon>
        <taxon>Cellulomonadaceae</taxon>
        <taxon>Cellulomonas</taxon>
    </lineage>
</organism>
<dbReference type="CDD" id="cd03255">
    <property type="entry name" value="ABC_MJ0796_LolCDE_FtsE"/>
    <property type="match status" value="1"/>
</dbReference>
<dbReference type="InterPro" id="IPR015854">
    <property type="entry name" value="ABC_transpr_LolD-like"/>
</dbReference>
<keyword evidence="2" id="KW-0547">Nucleotide-binding</keyword>
<gene>
    <name evidence="5" type="ORF">EBM89_14605</name>
</gene>
<dbReference type="InterPro" id="IPR017911">
    <property type="entry name" value="MacB-like_ATP-bd"/>
</dbReference>
<dbReference type="SMART" id="SM00382">
    <property type="entry name" value="AAA"/>
    <property type="match status" value="1"/>
</dbReference>
<accession>A0A3M2J5V7</accession>
<dbReference type="OrthoDB" id="9778572at2"/>
<protein>
    <submittedName>
        <fullName evidence="5">ABC transporter ATP-binding protein</fullName>
    </submittedName>
</protein>
<dbReference type="Pfam" id="PF00005">
    <property type="entry name" value="ABC_tran"/>
    <property type="match status" value="1"/>
</dbReference>
<evidence type="ECO:0000313" key="6">
    <source>
        <dbReference type="Proteomes" id="UP000269289"/>
    </source>
</evidence>
<dbReference type="RefSeq" id="WP_122150176.1">
    <property type="nucleotide sequence ID" value="NZ_RFFI01000087.1"/>
</dbReference>
<dbReference type="Gene3D" id="3.40.50.300">
    <property type="entry name" value="P-loop containing nucleotide triphosphate hydrolases"/>
    <property type="match status" value="1"/>
</dbReference>
<dbReference type="SUPFAM" id="SSF52540">
    <property type="entry name" value="P-loop containing nucleoside triphosphate hydrolases"/>
    <property type="match status" value="1"/>
</dbReference>
<dbReference type="InterPro" id="IPR003439">
    <property type="entry name" value="ABC_transporter-like_ATP-bd"/>
</dbReference>
<evidence type="ECO:0000256" key="3">
    <source>
        <dbReference type="ARBA" id="ARBA00022840"/>
    </source>
</evidence>
<dbReference type="EMBL" id="RFFI01000087">
    <property type="protein sequence ID" value="RMI06913.1"/>
    <property type="molecule type" value="Genomic_DNA"/>
</dbReference>
<evidence type="ECO:0000256" key="2">
    <source>
        <dbReference type="ARBA" id="ARBA00022741"/>
    </source>
</evidence>
<keyword evidence="3 5" id="KW-0067">ATP-binding</keyword>
<dbReference type="InterPro" id="IPR017871">
    <property type="entry name" value="ABC_transporter-like_CS"/>
</dbReference>
<dbReference type="Proteomes" id="UP000269289">
    <property type="component" value="Unassembled WGS sequence"/>
</dbReference>
<dbReference type="GO" id="GO:0005524">
    <property type="term" value="F:ATP binding"/>
    <property type="evidence" value="ECO:0007669"/>
    <property type="project" value="UniProtKB-KW"/>
</dbReference>
<dbReference type="GO" id="GO:0022857">
    <property type="term" value="F:transmembrane transporter activity"/>
    <property type="evidence" value="ECO:0007669"/>
    <property type="project" value="TreeGrafter"/>
</dbReference>
<name>A0A3M2J5V7_9CELL</name>
<keyword evidence="6" id="KW-1185">Reference proteome</keyword>
<evidence type="ECO:0000313" key="5">
    <source>
        <dbReference type="EMBL" id="RMI06913.1"/>
    </source>
</evidence>
<dbReference type="PROSITE" id="PS50893">
    <property type="entry name" value="ABC_TRANSPORTER_2"/>
    <property type="match status" value="1"/>
</dbReference>
<keyword evidence="1" id="KW-0813">Transport</keyword>
<sequence>MTGTVVAASGLRRRYADGSRTIDVLRGVSIRVEAGERVAITGRSGAGKSTLANILGLLDVQDEGTYELLGRDTTSLRARERDALRRDAIGFVFQAYHVLGNRSCWDNVHLKLSTARTQASERERLIAAALDSVGLLEHADAPARLLSGGEKQRLAIARATVTTPSLLLADEPTGNLDPDTAGEVLDLLDELAHSGIAVVVITHDRPTARWADRVVELRDGQLAR</sequence>
<dbReference type="InterPro" id="IPR003593">
    <property type="entry name" value="AAA+_ATPase"/>
</dbReference>
<evidence type="ECO:0000256" key="1">
    <source>
        <dbReference type="ARBA" id="ARBA00022448"/>
    </source>
</evidence>
<evidence type="ECO:0000259" key="4">
    <source>
        <dbReference type="PROSITE" id="PS50893"/>
    </source>
</evidence>
<proteinExistence type="predicted"/>
<dbReference type="AlphaFoldDB" id="A0A3M2J5V7"/>
<dbReference type="GO" id="GO:0016887">
    <property type="term" value="F:ATP hydrolysis activity"/>
    <property type="evidence" value="ECO:0007669"/>
    <property type="project" value="InterPro"/>
</dbReference>
<dbReference type="PROSITE" id="PS00211">
    <property type="entry name" value="ABC_TRANSPORTER_1"/>
    <property type="match status" value="1"/>
</dbReference>
<reference evidence="5 6" key="1">
    <citation type="submission" date="2018-10" db="EMBL/GenBank/DDBJ databases">
        <title>Isolation, diversity and antifungal activity of actinobacteria from wheat.</title>
        <authorList>
            <person name="Han C."/>
        </authorList>
    </citation>
    <scope>NUCLEOTIDE SEQUENCE [LARGE SCALE GENOMIC DNA]</scope>
    <source>
        <strain evidence="5 6">NEAU-YY56</strain>
    </source>
</reference>
<dbReference type="InterPro" id="IPR027417">
    <property type="entry name" value="P-loop_NTPase"/>
</dbReference>
<feature type="domain" description="ABC transporter" evidence="4">
    <location>
        <begin position="6"/>
        <end position="224"/>
    </location>
</feature>
<comment type="caution">
    <text evidence="5">The sequence shown here is derived from an EMBL/GenBank/DDBJ whole genome shotgun (WGS) entry which is preliminary data.</text>
</comment>
<dbReference type="PANTHER" id="PTHR24220">
    <property type="entry name" value="IMPORT ATP-BINDING PROTEIN"/>
    <property type="match status" value="1"/>
</dbReference>
<dbReference type="GO" id="GO:0005886">
    <property type="term" value="C:plasma membrane"/>
    <property type="evidence" value="ECO:0007669"/>
    <property type="project" value="TreeGrafter"/>
</dbReference>